<dbReference type="WBParaSite" id="HPLM_0000514501-mRNA-1">
    <property type="protein sequence ID" value="HPLM_0000514501-mRNA-1"/>
    <property type="gene ID" value="HPLM_0000514501"/>
</dbReference>
<evidence type="ECO:0000313" key="2">
    <source>
        <dbReference type="Proteomes" id="UP000268014"/>
    </source>
</evidence>
<dbReference type="Proteomes" id="UP000268014">
    <property type="component" value="Unassembled WGS sequence"/>
</dbReference>
<proteinExistence type="predicted"/>
<organism evidence="3">
    <name type="scientific">Haemonchus placei</name>
    <name type="common">Barber's pole worm</name>
    <dbReference type="NCBI Taxonomy" id="6290"/>
    <lineage>
        <taxon>Eukaryota</taxon>
        <taxon>Metazoa</taxon>
        <taxon>Ecdysozoa</taxon>
        <taxon>Nematoda</taxon>
        <taxon>Chromadorea</taxon>
        <taxon>Rhabditida</taxon>
        <taxon>Rhabditina</taxon>
        <taxon>Rhabditomorpha</taxon>
        <taxon>Strongyloidea</taxon>
        <taxon>Trichostrongylidae</taxon>
        <taxon>Haemonchus</taxon>
    </lineage>
</organism>
<reference evidence="1 2" key="2">
    <citation type="submission" date="2018-11" db="EMBL/GenBank/DDBJ databases">
        <authorList>
            <consortium name="Pathogen Informatics"/>
        </authorList>
    </citation>
    <scope>NUCLEOTIDE SEQUENCE [LARGE SCALE GENOMIC DNA]</scope>
    <source>
        <strain evidence="1 2">MHpl1</strain>
    </source>
</reference>
<name>A0A0N4W5B9_HAEPC</name>
<protein>
    <submittedName>
        <fullName evidence="3">Transmembrane protein</fullName>
    </submittedName>
</protein>
<reference evidence="3" key="1">
    <citation type="submission" date="2017-02" db="UniProtKB">
        <authorList>
            <consortium name="WormBaseParasite"/>
        </authorList>
    </citation>
    <scope>IDENTIFICATION</scope>
</reference>
<keyword evidence="2" id="KW-1185">Reference proteome</keyword>
<gene>
    <name evidence="1" type="ORF">HPLM_LOCUS5137</name>
</gene>
<evidence type="ECO:0000313" key="3">
    <source>
        <dbReference type="WBParaSite" id="HPLM_0000514501-mRNA-1"/>
    </source>
</evidence>
<accession>A0A0N4W5B9</accession>
<dbReference type="EMBL" id="UZAF01016294">
    <property type="protein sequence ID" value="VDO25005.1"/>
    <property type="molecule type" value="Genomic_DNA"/>
</dbReference>
<sequence length="195" mass="21786">MVFSNAFHSAWSVFRRSSVFGPPNLPTPDDSKVQKSSHDCTVASDSTCSTPFSVCIVISFSSLLIVTEESLLYPATRRSIASLTFCISSRYDAFVFLNSFCISMMSQVSLLRLSRPVCVSRIRVRRFCALVRTPCLTAIREHISNVERERKERGTRIFNGSLTCLRFFVPERISADAPYDNSGSCGCSAATRDFF</sequence>
<dbReference type="AlphaFoldDB" id="A0A0N4W5B9"/>
<evidence type="ECO:0000313" key="1">
    <source>
        <dbReference type="EMBL" id="VDO25005.1"/>
    </source>
</evidence>